<evidence type="ECO:0000256" key="4">
    <source>
        <dbReference type="ARBA" id="ARBA00023014"/>
    </source>
</evidence>
<name>A0ABT9LTH4_9BACL</name>
<sequence length="102" mass="11285">MGWVKIAQLSEIPVGQMLHVEVGMEDIGLFHTEDGLFATSDVCTHAAQQLTNGRLEGNIVSCPKHGGKFDVRTGEATAFPCYIPLQTYQTELRGEEVWIHLD</sequence>
<dbReference type="PANTHER" id="PTHR21496">
    <property type="entry name" value="FERREDOXIN-RELATED"/>
    <property type="match status" value="1"/>
</dbReference>
<feature type="domain" description="Rieske" evidence="7">
    <location>
        <begin position="4"/>
        <end position="99"/>
    </location>
</feature>
<evidence type="ECO:0000256" key="3">
    <source>
        <dbReference type="ARBA" id="ARBA00023004"/>
    </source>
</evidence>
<evidence type="ECO:0000313" key="8">
    <source>
        <dbReference type="EMBL" id="MDP9727574.1"/>
    </source>
</evidence>
<dbReference type="PANTHER" id="PTHR21496:SF0">
    <property type="entry name" value="RIESKE DOMAIN-CONTAINING PROTEIN"/>
    <property type="match status" value="1"/>
</dbReference>
<evidence type="ECO:0000256" key="5">
    <source>
        <dbReference type="ARBA" id="ARBA00034078"/>
    </source>
</evidence>
<dbReference type="EMBL" id="JAURUO010000002">
    <property type="protein sequence ID" value="MDP9727574.1"/>
    <property type="molecule type" value="Genomic_DNA"/>
</dbReference>
<keyword evidence="9" id="KW-1185">Reference proteome</keyword>
<evidence type="ECO:0000256" key="2">
    <source>
        <dbReference type="ARBA" id="ARBA00022723"/>
    </source>
</evidence>
<proteinExistence type="inferred from homology"/>
<accession>A0ABT9LTH4</accession>
<keyword evidence="2" id="KW-0479">Metal-binding</keyword>
<comment type="similarity">
    <text evidence="6">Belongs to the bacterial ring-hydroxylating dioxygenase ferredoxin component family.</text>
</comment>
<evidence type="ECO:0000256" key="1">
    <source>
        <dbReference type="ARBA" id="ARBA00022714"/>
    </source>
</evidence>
<dbReference type="InterPro" id="IPR017941">
    <property type="entry name" value="Rieske_2Fe-2S"/>
</dbReference>
<organism evidence="8 9">
    <name type="scientific">Alicyclobacillus tolerans</name>
    <dbReference type="NCBI Taxonomy" id="90970"/>
    <lineage>
        <taxon>Bacteria</taxon>
        <taxon>Bacillati</taxon>
        <taxon>Bacillota</taxon>
        <taxon>Bacilli</taxon>
        <taxon>Bacillales</taxon>
        <taxon>Alicyclobacillaceae</taxon>
        <taxon>Alicyclobacillus</taxon>
    </lineage>
</organism>
<keyword evidence="8" id="KW-0560">Oxidoreductase</keyword>
<evidence type="ECO:0000313" key="9">
    <source>
        <dbReference type="Proteomes" id="UP001229209"/>
    </source>
</evidence>
<evidence type="ECO:0000259" key="7">
    <source>
        <dbReference type="PROSITE" id="PS51296"/>
    </source>
</evidence>
<dbReference type="Gene3D" id="2.102.10.10">
    <property type="entry name" value="Rieske [2Fe-2S] iron-sulphur domain"/>
    <property type="match status" value="1"/>
</dbReference>
<dbReference type="SUPFAM" id="SSF50022">
    <property type="entry name" value="ISP domain"/>
    <property type="match status" value="1"/>
</dbReference>
<keyword evidence="3" id="KW-0408">Iron</keyword>
<protein>
    <submittedName>
        <fullName evidence="8">3-phenylpropionate/trans-cinnamate dioxygenase ferredoxin subunit</fullName>
    </submittedName>
</protein>
<gene>
    <name evidence="8" type="ORF">J2S04_000501</name>
</gene>
<keyword evidence="8" id="KW-0223">Dioxygenase</keyword>
<keyword evidence="4" id="KW-0411">Iron-sulfur</keyword>
<evidence type="ECO:0000256" key="6">
    <source>
        <dbReference type="ARBA" id="ARBA00038001"/>
    </source>
</evidence>
<comment type="cofactor">
    <cofactor evidence="5">
        <name>[2Fe-2S] cluster</name>
        <dbReference type="ChEBI" id="CHEBI:190135"/>
    </cofactor>
</comment>
<dbReference type="Proteomes" id="UP001229209">
    <property type="component" value="Unassembled WGS sequence"/>
</dbReference>
<dbReference type="InterPro" id="IPR036922">
    <property type="entry name" value="Rieske_2Fe-2S_sf"/>
</dbReference>
<comment type="caution">
    <text evidence="8">The sequence shown here is derived from an EMBL/GenBank/DDBJ whole genome shotgun (WGS) entry which is preliminary data.</text>
</comment>
<dbReference type="RefSeq" id="WP_306953081.1">
    <property type="nucleotide sequence ID" value="NZ_JAURUO010000002.1"/>
</dbReference>
<dbReference type="Pfam" id="PF00355">
    <property type="entry name" value="Rieske"/>
    <property type="match status" value="1"/>
</dbReference>
<reference evidence="8 9" key="1">
    <citation type="submission" date="2023-07" db="EMBL/GenBank/DDBJ databases">
        <title>Genomic Encyclopedia of Type Strains, Phase IV (KMG-IV): sequencing the most valuable type-strain genomes for metagenomic binning, comparative biology and taxonomic classification.</title>
        <authorList>
            <person name="Goeker M."/>
        </authorList>
    </citation>
    <scope>NUCLEOTIDE SEQUENCE [LARGE SCALE GENOMIC DNA]</scope>
    <source>
        <strain evidence="8 9">DSM 25924</strain>
    </source>
</reference>
<dbReference type="PROSITE" id="PS51296">
    <property type="entry name" value="RIESKE"/>
    <property type="match status" value="1"/>
</dbReference>
<dbReference type="GO" id="GO:0051213">
    <property type="term" value="F:dioxygenase activity"/>
    <property type="evidence" value="ECO:0007669"/>
    <property type="project" value="UniProtKB-KW"/>
</dbReference>
<keyword evidence="1" id="KW-0001">2Fe-2S</keyword>
<dbReference type="CDD" id="cd03528">
    <property type="entry name" value="Rieske_RO_ferredoxin"/>
    <property type="match status" value="1"/>
</dbReference>